<evidence type="ECO:0000313" key="3">
    <source>
        <dbReference type="Proteomes" id="UP000076447"/>
    </source>
</evidence>
<name>A0A163SXV0_9CELL</name>
<dbReference type="Proteomes" id="UP000093412">
    <property type="component" value="Unassembled WGS sequence"/>
</dbReference>
<evidence type="ECO:0000313" key="2">
    <source>
        <dbReference type="EMBL" id="OCI29297.1"/>
    </source>
</evidence>
<organism evidence="1 3">
    <name type="scientific">Oerskovia enterophila</name>
    <dbReference type="NCBI Taxonomy" id="43678"/>
    <lineage>
        <taxon>Bacteria</taxon>
        <taxon>Bacillati</taxon>
        <taxon>Actinomycetota</taxon>
        <taxon>Actinomycetes</taxon>
        <taxon>Micrococcales</taxon>
        <taxon>Cellulomonadaceae</taxon>
        <taxon>Oerskovia</taxon>
    </lineage>
</organism>
<keyword evidence="4" id="KW-1185">Reference proteome</keyword>
<gene>
    <name evidence="2" type="ORF">OERS_40130</name>
    <name evidence="1" type="ORF">OJAG_03990</name>
</gene>
<comment type="caution">
    <text evidence="1">The sequence shown here is derived from an EMBL/GenBank/DDBJ whole genome shotgun (WGS) entry which is preliminary data.</text>
</comment>
<protein>
    <submittedName>
        <fullName evidence="1">Uncharacterized protein</fullName>
    </submittedName>
</protein>
<dbReference type="PATRIC" id="fig|43678.3.peg.425"/>
<evidence type="ECO:0000313" key="1">
    <source>
        <dbReference type="EMBL" id="KZM36871.1"/>
    </source>
</evidence>
<dbReference type="EMBL" id="LRIE01000038">
    <property type="protein sequence ID" value="KZM36871.1"/>
    <property type="molecule type" value="Genomic_DNA"/>
</dbReference>
<accession>A0A163SXV0</accession>
<dbReference type="EMBL" id="MAQA01000089">
    <property type="protein sequence ID" value="OCI29297.1"/>
    <property type="molecule type" value="Genomic_DNA"/>
</dbReference>
<dbReference type="AlphaFoldDB" id="A0A163SXV0"/>
<sequence length="81" mass="9149">MTGVTTARFDLPGNLHVMFWMSARQGGTDTTAKLFGAAAKWLVPQVGSSEKFRSWIWRLVRQISREGLRFSGRHQLSGLVR</sequence>
<reference evidence="2 4" key="2">
    <citation type="submission" date="2016-06" db="EMBL/GenBank/DDBJ databases">
        <title>Genome sequence of Oerskovia enterophila DSM 43852.</title>
        <authorList>
            <person name="Poehlein A."/>
            <person name="Jag V."/>
            <person name="Bengelsdorf F.R."/>
            <person name="Daniel R."/>
            <person name="Duerre P."/>
        </authorList>
    </citation>
    <scope>NUCLEOTIDE SEQUENCE [LARGE SCALE GENOMIC DNA]</scope>
    <source>
        <strain evidence="2 4">DSM 43852</strain>
    </source>
</reference>
<evidence type="ECO:0000313" key="4">
    <source>
        <dbReference type="Proteomes" id="UP000093412"/>
    </source>
</evidence>
<dbReference type="Proteomes" id="UP000076447">
    <property type="component" value="Unassembled WGS sequence"/>
</dbReference>
<proteinExistence type="predicted"/>
<reference evidence="1 3" key="1">
    <citation type="submission" date="2016-01" db="EMBL/GenBank/DDBJ databases">
        <title>Genome sequence of Oerskovia enterophila VJag, an agar and cellulose degrading bacterium.</title>
        <authorList>
            <person name="Poehlein A."/>
            <person name="Jag V."/>
            <person name="Bengelsdorf F."/>
            <person name="Duerre P."/>
            <person name="Daniel R."/>
        </authorList>
    </citation>
    <scope>NUCLEOTIDE SEQUENCE [LARGE SCALE GENOMIC DNA]</scope>
    <source>
        <strain evidence="1 3">VJag</strain>
    </source>
</reference>